<comment type="caution">
    <text evidence="2">The sequence shown here is derived from an EMBL/GenBank/DDBJ whole genome shotgun (WGS) entry which is preliminary data.</text>
</comment>
<dbReference type="EMBL" id="JAPEVB010000001">
    <property type="protein sequence ID" value="KAJ4395811.1"/>
    <property type="molecule type" value="Genomic_DNA"/>
</dbReference>
<keyword evidence="3" id="KW-1185">Reference proteome</keyword>
<reference evidence="2" key="1">
    <citation type="submission" date="2022-10" db="EMBL/GenBank/DDBJ databases">
        <title>Tapping the CABI collections for fungal endophytes: first genome assemblies for Collariella, Neodidymelliopsis, Ascochyta clinopodiicola, Didymella pomorum, Didymosphaeria variabile, Neocosmospora piperis and Neocucurbitaria cava.</title>
        <authorList>
            <person name="Hill R."/>
        </authorList>
    </citation>
    <scope>NUCLEOTIDE SEQUENCE</scope>
    <source>
        <strain evidence="2">IMI 355082</strain>
    </source>
</reference>
<dbReference type="AlphaFoldDB" id="A0A9W9D1C4"/>
<evidence type="ECO:0000313" key="2">
    <source>
        <dbReference type="EMBL" id="KAJ4395811.1"/>
    </source>
</evidence>
<evidence type="ECO:0000256" key="1">
    <source>
        <dbReference type="SAM" id="MobiDB-lite"/>
    </source>
</evidence>
<proteinExistence type="predicted"/>
<evidence type="ECO:0000313" key="3">
    <source>
        <dbReference type="Proteomes" id="UP001140453"/>
    </source>
</evidence>
<gene>
    <name evidence="2" type="ORF">N0V93_000025</name>
</gene>
<feature type="compositionally biased region" description="Polar residues" evidence="1">
    <location>
        <begin position="68"/>
        <end position="77"/>
    </location>
</feature>
<accession>A0A9W9D1C4</accession>
<name>A0A9W9D1C4_9PEZI</name>
<organism evidence="2 3">
    <name type="scientific">Gnomoniopsis smithogilvyi</name>
    <dbReference type="NCBI Taxonomy" id="1191159"/>
    <lineage>
        <taxon>Eukaryota</taxon>
        <taxon>Fungi</taxon>
        <taxon>Dikarya</taxon>
        <taxon>Ascomycota</taxon>
        <taxon>Pezizomycotina</taxon>
        <taxon>Sordariomycetes</taxon>
        <taxon>Sordariomycetidae</taxon>
        <taxon>Diaporthales</taxon>
        <taxon>Gnomoniaceae</taxon>
        <taxon>Gnomoniopsis</taxon>
    </lineage>
</organism>
<feature type="region of interest" description="Disordered" evidence="1">
    <location>
        <begin position="52"/>
        <end position="77"/>
    </location>
</feature>
<sequence length="97" mass="10653">MLGQNGMHLTATSQNDNRFLGNPLVTLGCMPMITHLPVTDIWMLATTPSALNPTQPAMSRKGPRHMQKCTSTPSPYSRLISKSYTQVSQIGSRQVKP</sequence>
<dbReference type="Proteomes" id="UP001140453">
    <property type="component" value="Unassembled WGS sequence"/>
</dbReference>
<protein>
    <submittedName>
        <fullName evidence="2">Uncharacterized protein</fullName>
    </submittedName>
</protein>